<dbReference type="PANTHER" id="PTHR33337:SF40">
    <property type="entry name" value="CENP-V_GFA DOMAIN-CONTAINING PROTEIN-RELATED"/>
    <property type="match status" value="1"/>
</dbReference>
<dbReference type="RefSeq" id="WP_223908710.1">
    <property type="nucleotide sequence ID" value="NZ_AP024238.1"/>
</dbReference>
<feature type="domain" description="CENP-V/GFA" evidence="5">
    <location>
        <begin position="6"/>
        <end position="116"/>
    </location>
</feature>
<keyword evidence="3" id="KW-0862">Zinc</keyword>
<dbReference type="InterPro" id="IPR011057">
    <property type="entry name" value="Mss4-like_sf"/>
</dbReference>
<dbReference type="PROSITE" id="PS51891">
    <property type="entry name" value="CENP_V_GFA"/>
    <property type="match status" value="1"/>
</dbReference>
<dbReference type="Pfam" id="PF04828">
    <property type="entry name" value="GFA"/>
    <property type="match status" value="1"/>
</dbReference>
<dbReference type="Gene3D" id="3.90.1590.10">
    <property type="entry name" value="glutathione-dependent formaldehyde- activating enzyme (gfa)"/>
    <property type="match status" value="1"/>
</dbReference>
<evidence type="ECO:0000313" key="6">
    <source>
        <dbReference type="EMBL" id="BCO25980.1"/>
    </source>
</evidence>
<keyword evidence="2" id="KW-0479">Metal-binding</keyword>
<reference evidence="6 7" key="1">
    <citation type="journal article" date="2021" name="Microbiol. Spectr.">
        <title>A Single Bacterium Capable of Oxidation and Reduction of Iron at Circumneutral pH.</title>
        <authorList>
            <person name="Kato S."/>
            <person name="Ohkuma M."/>
        </authorList>
    </citation>
    <scope>NUCLEOTIDE SEQUENCE [LARGE SCALE GENOMIC DNA]</scope>
    <source>
        <strain evidence="6 7">MIZ03</strain>
    </source>
</reference>
<dbReference type="Proteomes" id="UP000824366">
    <property type="component" value="Chromosome"/>
</dbReference>
<evidence type="ECO:0000256" key="4">
    <source>
        <dbReference type="ARBA" id="ARBA00023239"/>
    </source>
</evidence>
<accession>A0ABM7MIA5</accession>
<dbReference type="PANTHER" id="PTHR33337">
    <property type="entry name" value="GFA DOMAIN-CONTAINING PROTEIN"/>
    <property type="match status" value="1"/>
</dbReference>
<evidence type="ECO:0000256" key="2">
    <source>
        <dbReference type="ARBA" id="ARBA00022723"/>
    </source>
</evidence>
<sequence length="135" mass="14802">MPTSFAHGSCLCGAVRFEAGLPPKWVAHCHCTRCQRAHGAAFVTWVGVDAVDTVVSDTRSALTWYTTSEGASRGFCHTCGSPMFFKSPRWPGELHIARALFLEPVDLMPQSHVHFDTRVNWVCLGDSLPVEVDAV</sequence>
<protein>
    <recommendedName>
        <fullName evidence="5">CENP-V/GFA domain-containing protein</fullName>
    </recommendedName>
</protein>
<evidence type="ECO:0000256" key="3">
    <source>
        <dbReference type="ARBA" id="ARBA00022833"/>
    </source>
</evidence>
<keyword evidence="7" id="KW-1185">Reference proteome</keyword>
<evidence type="ECO:0000256" key="1">
    <source>
        <dbReference type="ARBA" id="ARBA00005495"/>
    </source>
</evidence>
<dbReference type="InterPro" id="IPR006913">
    <property type="entry name" value="CENP-V/GFA"/>
</dbReference>
<dbReference type="SUPFAM" id="SSF51316">
    <property type="entry name" value="Mss4-like"/>
    <property type="match status" value="1"/>
</dbReference>
<organism evidence="6 7">
    <name type="scientific">Rhodoferax lithotrophicus</name>
    <dbReference type="NCBI Taxonomy" id="2798804"/>
    <lineage>
        <taxon>Bacteria</taxon>
        <taxon>Pseudomonadati</taxon>
        <taxon>Pseudomonadota</taxon>
        <taxon>Betaproteobacteria</taxon>
        <taxon>Burkholderiales</taxon>
        <taxon>Comamonadaceae</taxon>
        <taxon>Rhodoferax</taxon>
    </lineage>
</organism>
<keyword evidence="4" id="KW-0456">Lyase</keyword>
<evidence type="ECO:0000259" key="5">
    <source>
        <dbReference type="PROSITE" id="PS51891"/>
    </source>
</evidence>
<proteinExistence type="inferred from homology"/>
<evidence type="ECO:0000313" key="7">
    <source>
        <dbReference type="Proteomes" id="UP000824366"/>
    </source>
</evidence>
<name>A0ABM7MIA5_9BURK</name>
<gene>
    <name evidence="6" type="ORF">MIZ03_0859</name>
</gene>
<dbReference type="EMBL" id="AP024238">
    <property type="protein sequence ID" value="BCO25980.1"/>
    <property type="molecule type" value="Genomic_DNA"/>
</dbReference>
<comment type="similarity">
    <text evidence="1">Belongs to the Gfa family.</text>
</comment>